<dbReference type="InterPro" id="IPR023214">
    <property type="entry name" value="HAD_sf"/>
</dbReference>
<dbReference type="EMBL" id="FOHU01000042">
    <property type="protein sequence ID" value="SET82370.1"/>
    <property type="molecule type" value="Genomic_DNA"/>
</dbReference>
<name>A0A1I0HH89_9FIRM</name>
<dbReference type="GO" id="GO:0005829">
    <property type="term" value="C:cytosol"/>
    <property type="evidence" value="ECO:0007669"/>
    <property type="project" value="TreeGrafter"/>
</dbReference>
<dbReference type="NCBIfam" id="TIGR00099">
    <property type="entry name" value="Cof-subfamily"/>
    <property type="match status" value="1"/>
</dbReference>
<dbReference type="PROSITE" id="PS01228">
    <property type="entry name" value="COF_1"/>
    <property type="match status" value="1"/>
</dbReference>
<gene>
    <name evidence="1" type="ORF">SAMN05660297_03620</name>
</gene>
<dbReference type="Gene3D" id="3.30.1240.10">
    <property type="match status" value="1"/>
</dbReference>
<evidence type="ECO:0008006" key="3">
    <source>
        <dbReference type="Google" id="ProtNLM"/>
    </source>
</evidence>
<dbReference type="SFLD" id="SFLDS00003">
    <property type="entry name" value="Haloacid_Dehalogenase"/>
    <property type="match status" value="1"/>
</dbReference>
<accession>A0A1I0HH89</accession>
<dbReference type="Pfam" id="PF08282">
    <property type="entry name" value="Hydrolase_3"/>
    <property type="match status" value="1"/>
</dbReference>
<dbReference type="PROSITE" id="PS01229">
    <property type="entry name" value="COF_2"/>
    <property type="match status" value="1"/>
</dbReference>
<protein>
    <recommendedName>
        <fullName evidence="3">Cof subfamily of IIB subfamily of haloacid dehalogenase superfamily/HAD-superfamily hydrolase, subfamily IIB</fullName>
    </recommendedName>
</protein>
<proteinExistence type="predicted"/>
<dbReference type="InterPro" id="IPR000150">
    <property type="entry name" value="Cof"/>
</dbReference>
<dbReference type="SUPFAM" id="SSF56784">
    <property type="entry name" value="HAD-like"/>
    <property type="match status" value="1"/>
</dbReference>
<dbReference type="InterPro" id="IPR006379">
    <property type="entry name" value="HAD-SF_hydro_IIB"/>
</dbReference>
<dbReference type="PANTHER" id="PTHR10000:SF8">
    <property type="entry name" value="HAD SUPERFAMILY HYDROLASE-LIKE, TYPE 3"/>
    <property type="match status" value="1"/>
</dbReference>
<dbReference type="SFLD" id="SFLDG01140">
    <property type="entry name" value="C2.B:_Phosphomannomutase_and_P"/>
    <property type="match status" value="1"/>
</dbReference>
<sequence>MNYKLLATDMDGTLLMDNKSLSQQNIDALRRVKEKDIEIAICTGRPYNSVEPYLRQLNFDCWVITSNGSVIRDKEGKIISVIYMKSEALKKAIEILEEEKIYYHISDEKYTYIRNQLQRVKFLRKVIFQTSATYWKAWFLSLWIVLFDKNYKKVDFSTFTRNNRNATNIFIYSEDTKQLQAIKEKLEKIKGVDVTSSGQNNIEVLDNDATKGKSLEGLAKLLNITKKEIIAVGDNFNDLSMIQYAGLGVAMKNAEKEVLENADWITKTNEEHGIDYLVRKIIEVPKKSMEI</sequence>
<keyword evidence="2" id="KW-1185">Reference proteome</keyword>
<dbReference type="GO" id="GO:0016791">
    <property type="term" value="F:phosphatase activity"/>
    <property type="evidence" value="ECO:0007669"/>
    <property type="project" value="TreeGrafter"/>
</dbReference>
<dbReference type="STRING" id="426128.SAMN05660297_03620"/>
<organism evidence="1 2">
    <name type="scientific">Natronincola peptidivorans</name>
    <dbReference type="NCBI Taxonomy" id="426128"/>
    <lineage>
        <taxon>Bacteria</taxon>
        <taxon>Bacillati</taxon>
        <taxon>Bacillota</taxon>
        <taxon>Clostridia</taxon>
        <taxon>Peptostreptococcales</taxon>
        <taxon>Natronincolaceae</taxon>
        <taxon>Natronincola</taxon>
    </lineage>
</organism>
<dbReference type="InterPro" id="IPR036412">
    <property type="entry name" value="HAD-like_sf"/>
</dbReference>
<dbReference type="NCBIfam" id="TIGR01484">
    <property type="entry name" value="HAD-SF-IIB"/>
    <property type="match status" value="1"/>
</dbReference>
<reference evidence="1 2" key="1">
    <citation type="submission" date="2016-10" db="EMBL/GenBank/DDBJ databases">
        <authorList>
            <person name="de Groot N.N."/>
        </authorList>
    </citation>
    <scope>NUCLEOTIDE SEQUENCE [LARGE SCALE GENOMIC DNA]</scope>
    <source>
        <strain evidence="1 2">DSM 18979</strain>
    </source>
</reference>
<dbReference type="SFLD" id="SFLDG01144">
    <property type="entry name" value="C2.B.4:_PGP_Like"/>
    <property type="match status" value="1"/>
</dbReference>
<dbReference type="Proteomes" id="UP000199568">
    <property type="component" value="Unassembled WGS sequence"/>
</dbReference>
<dbReference type="PANTHER" id="PTHR10000">
    <property type="entry name" value="PHOSPHOSERINE PHOSPHATASE"/>
    <property type="match status" value="1"/>
</dbReference>
<dbReference type="AlphaFoldDB" id="A0A1I0HH89"/>
<evidence type="ECO:0000313" key="1">
    <source>
        <dbReference type="EMBL" id="SET82370.1"/>
    </source>
</evidence>
<dbReference type="Gene3D" id="3.40.50.1000">
    <property type="entry name" value="HAD superfamily/HAD-like"/>
    <property type="match status" value="1"/>
</dbReference>
<dbReference type="GO" id="GO:0000287">
    <property type="term" value="F:magnesium ion binding"/>
    <property type="evidence" value="ECO:0007669"/>
    <property type="project" value="TreeGrafter"/>
</dbReference>
<dbReference type="CDD" id="cd07516">
    <property type="entry name" value="HAD_Pase"/>
    <property type="match status" value="1"/>
</dbReference>
<dbReference type="RefSeq" id="WP_090447080.1">
    <property type="nucleotide sequence ID" value="NZ_FOHU01000042.1"/>
</dbReference>
<dbReference type="OrthoDB" id="9781413at2"/>
<evidence type="ECO:0000313" key="2">
    <source>
        <dbReference type="Proteomes" id="UP000199568"/>
    </source>
</evidence>